<evidence type="ECO:0000256" key="1">
    <source>
        <dbReference type="SAM" id="MobiDB-lite"/>
    </source>
</evidence>
<name>A0A2T6ZTG8_TUBBO</name>
<organism evidence="2 3">
    <name type="scientific">Tuber borchii</name>
    <name type="common">White truffle</name>
    <dbReference type="NCBI Taxonomy" id="42251"/>
    <lineage>
        <taxon>Eukaryota</taxon>
        <taxon>Fungi</taxon>
        <taxon>Dikarya</taxon>
        <taxon>Ascomycota</taxon>
        <taxon>Pezizomycotina</taxon>
        <taxon>Pezizomycetes</taxon>
        <taxon>Pezizales</taxon>
        <taxon>Tuberaceae</taxon>
        <taxon>Tuber</taxon>
    </lineage>
</organism>
<feature type="compositionally biased region" description="Acidic residues" evidence="1">
    <location>
        <begin position="56"/>
        <end position="73"/>
    </location>
</feature>
<comment type="caution">
    <text evidence="2">The sequence shown here is derived from an EMBL/GenBank/DDBJ whole genome shotgun (WGS) entry which is preliminary data.</text>
</comment>
<dbReference type="Proteomes" id="UP000244722">
    <property type="component" value="Unassembled WGS sequence"/>
</dbReference>
<reference evidence="2 3" key="1">
    <citation type="submission" date="2017-04" db="EMBL/GenBank/DDBJ databases">
        <title>Draft genome sequence of Tuber borchii Vittad., a whitish edible truffle.</title>
        <authorList>
            <consortium name="DOE Joint Genome Institute"/>
            <person name="Murat C."/>
            <person name="Kuo A."/>
            <person name="Barry K.W."/>
            <person name="Clum A."/>
            <person name="Dockter R.B."/>
            <person name="Fauchery L."/>
            <person name="Iotti M."/>
            <person name="Kohler A."/>
            <person name="Labutti K."/>
            <person name="Lindquist E.A."/>
            <person name="Lipzen A."/>
            <person name="Ohm R.A."/>
            <person name="Wang M."/>
            <person name="Grigoriev I.V."/>
            <person name="Zambonelli A."/>
            <person name="Martin F.M."/>
        </authorList>
    </citation>
    <scope>NUCLEOTIDE SEQUENCE [LARGE SCALE GENOMIC DNA]</scope>
    <source>
        <strain evidence="2 3">Tbo3840</strain>
    </source>
</reference>
<sequence length="73" mass="8012">MVKFKPAHLPIPLQFVSLSNVPVDITNNVGDRPSSPFWLGTPPENRAATQEKWSDSETDNNDNGDETGEVDTS</sequence>
<keyword evidence="3" id="KW-1185">Reference proteome</keyword>
<accession>A0A2T6ZTG8</accession>
<evidence type="ECO:0000313" key="3">
    <source>
        <dbReference type="Proteomes" id="UP000244722"/>
    </source>
</evidence>
<dbReference type="AlphaFoldDB" id="A0A2T6ZTG8"/>
<dbReference type="EMBL" id="NESQ01000107">
    <property type="protein sequence ID" value="PUU78763.1"/>
    <property type="molecule type" value="Genomic_DNA"/>
</dbReference>
<feature type="region of interest" description="Disordered" evidence="1">
    <location>
        <begin position="31"/>
        <end position="73"/>
    </location>
</feature>
<gene>
    <name evidence="2" type="ORF">B9Z19DRAFT_1126124</name>
</gene>
<evidence type="ECO:0000313" key="2">
    <source>
        <dbReference type="EMBL" id="PUU78763.1"/>
    </source>
</evidence>
<protein>
    <submittedName>
        <fullName evidence="2">Uncharacterized protein</fullName>
    </submittedName>
</protein>
<proteinExistence type="predicted"/>